<dbReference type="Proteomes" id="UP000000759">
    <property type="component" value="Chromosome 13"/>
</dbReference>
<dbReference type="InParanoid" id="B7G3H2"/>
<evidence type="ECO:0000313" key="14">
    <source>
        <dbReference type="EMBL" id="EEC47003.1"/>
    </source>
</evidence>
<dbReference type="InterPro" id="IPR039044">
    <property type="entry name" value="Trm13"/>
</dbReference>
<evidence type="ECO:0000256" key="11">
    <source>
        <dbReference type="ARBA" id="ARBA00049393"/>
    </source>
</evidence>
<keyword evidence="8 12" id="KW-0862">Zinc</keyword>
<protein>
    <recommendedName>
        <fullName evidence="12">tRNA:m(4)X modification enzyme TRM13</fullName>
        <ecNumber evidence="12">2.1.1.225</ecNumber>
    </recommendedName>
</protein>
<evidence type="ECO:0000256" key="8">
    <source>
        <dbReference type="ARBA" id="ARBA00022833"/>
    </source>
</evidence>
<keyword evidence="4 12" id="KW-0949">S-adenosyl-L-methionine</keyword>
<name>B7G3H2_PHATC</name>
<dbReference type="PaxDb" id="2850-Phatr47468"/>
<dbReference type="eggNOG" id="KOG2811">
    <property type="taxonomic scope" value="Eukaryota"/>
</dbReference>
<dbReference type="RefSeq" id="XP_002181789.1">
    <property type="nucleotide sequence ID" value="XM_002181753.1"/>
</dbReference>
<dbReference type="STRING" id="556484.B7G3H2"/>
<comment type="catalytic activity">
    <reaction evidence="10 12">
        <text>cytidine(4) in tRNA(Gly)(GCC) + S-adenosyl-L-methionine = 2'-O-methylcytidine(4) in tRNA(Gly)(GCC) + S-adenosyl-L-homocysteine + H(+)</text>
        <dbReference type="Rhea" id="RHEA:43192"/>
        <dbReference type="Rhea" id="RHEA-COMP:10399"/>
        <dbReference type="Rhea" id="RHEA-COMP:10400"/>
        <dbReference type="ChEBI" id="CHEBI:15378"/>
        <dbReference type="ChEBI" id="CHEBI:57856"/>
        <dbReference type="ChEBI" id="CHEBI:59789"/>
        <dbReference type="ChEBI" id="CHEBI:74495"/>
        <dbReference type="ChEBI" id="CHEBI:82748"/>
        <dbReference type="EC" id="2.1.1.225"/>
    </reaction>
</comment>
<dbReference type="HOGENOM" id="CLU_388568_0_0_1"/>
<dbReference type="GO" id="GO:0106050">
    <property type="term" value="F:tRNA 2'-O-methyltransferase activity"/>
    <property type="evidence" value="ECO:0007669"/>
    <property type="project" value="UniProtKB-UniRule"/>
</dbReference>
<keyword evidence="6 12" id="KW-0479">Metal-binding</keyword>
<keyword evidence="2 12" id="KW-0489">Methyltransferase</keyword>
<keyword evidence="15" id="KW-1185">Reference proteome</keyword>
<dbReference type="GO" id="GO:0008270">
    <property type="term" value="F:zinc ion binding"/>
    <property type="evidence" value="ECO:0007669"/>
    <property type="project" value="UniProtKB-KW"/>
</dbReference>
<sequence>MGEPTDLPLVSQIPPLPKEWARCHAYIDNKRRYCRQHPIEFEDAPATDHKADTGRPRYCGNHQHLLANRKRKRIPCPADASHSVYEDCVAKHLSVCPMLKKQRGQEKQSFYRKNINTGGYGPLGEIEEIATSQIRSKLDHEMSQFAESVLRLHQKLFAGDNIQDPSVLSAEDIHQAIPTEDLSSAEFDAGLAQAVSDYRIKSGGQKHLHQQASLVGHLRRIGALPSLSKGSRHTDKIKSVGKHLILEVGAGRGMTGLVAAGVSVVHGDPTDLIMIERAGSRGKADTVLRNAPICVKQTTSDVPPYLDLKGPLSWSRVQCDLSHLSLSSILLNADLEENDRVTVLAKHLCGAGTDLALKALEPVKTSISSCILATCCHGVCNWQDYVGRKFLVDAFQKNCPSQPFGAFEFELLRRWSTGTVKAGAAENRLGENRIEIADSSLQEHGLGTVLVENASANISRIVEASRLRCGAQGLGRACQRLIDYGRQEYLRGVLFPSAKHANGSVETTNIDMLHYVAPGVTPQNAALVAFSEKTGHIP</sequence>
<dbReference type="PANTHER" id="PTHR12998">
    <property type="entry name" value="TRNA:M(4)X MODIFICATION ENZYME TRM13 HOMOLOG"/>
    <property type="match status" value="1"/>
</dbReference>
<evidence type="ECO:0000256" key="4">
    <source>
        <dbReference type="ARBA" id="ARBA00022691"/>
    </source>
</evidence>
<dbReference type="InterPro" id="IPR022776">
    <property type="entry name" value="TRM13/UPF0224_CHHC_Znf_dom"/>
</dbReference>
<dbReference type="InterPro" id="IPR007871">
    <property type="entry name" value="Methyltransferase_TRM13"/>
</dbReference>
<dbReference type="Pfam" id="PF05206">
    <property type="entry name" value="TRM13"/>
    <property type="match status" value="1"/>
</dbReference>
<evidence type="ECO:0000256" key="1">
    <source>
        <dbReference type="ARBA" id="ARBA00005265"/>
    </source>
</evidence>
<evidence type="ECO:0000259" key="13">
    <source>
        <dbReference type="PROSITE" id="PS51800"/>
    </source>
</evidence>
<evidence type="ECO:0000256" key="6">
    <source>
        <dbReference type="ARBA" id="ARBA00022723"/>
    </source>
</evidence>
<dbReference type="AlphaFoldDB" id="B7G3H2"/>
<evidence type="ECO:0000256" key="12">
    <source>
        <dbReference type="RuleBase" id="RU367103"/>
    </source>
</evidence>
<evidence type="ECO:0000256" key="5">
    <source>
        <dbReference type="ARBA" id="ARBA00022694"/>
    </source>
</evidence>
<comment type="catalytic activity">
    <reaction evidence="9 12">
        <text>cytidine(4) in tRNA(Pro) + S-adenosyl-L-methionine = 2'-O-methylcytidine(4) in tRNA(Pro) + S-adenosyl-L-homocysteine + H(+)</text>
        <dbReference type="Rhea" id="RHEA:32767"/>
        <dbReference type="Rhea" id="RHEA-COMP:10397"/>
        <dbReference type="Rhea" id="RHEA-COMP:10398"/>
        <dbReference type="ChEBI" id="CHEBI:15378"/>
        <dbReference type="ChEBI" id="CHEBI:57856"/>
        <dbReference type="ChEBI" id="CHEBI:59789"/>
        <dbReference type="ChEBI" id="CHEBI:74495"/>
        <dbReference type="ChEBI" id="CHEBI:82748"/>
        <dbReference type="EC" id="2.1.1.225"/>
    </reaction>
</comment>
<evidence type="ECO:0000313" key="15">
    <source>
        <dbReference type="Proteomes" id="UP000000759"/>
    </source>
</evidence>
<organism evidence="14 15">
    <name type="scientific">Phaeodactylum tricornutum (strain CCAP 1055/1)</name>
    <dbReference type="NCBI Taxonomy" id="556484"/>
    <lineage>
        <taxon>Eukaryota</taxon>
        <taxon>Sar</taxon>
        <taxon>Stramenopiles</taxon>
        <taxon>Ochrophyta</taxon>
        <taxon>Bacillariophyta</taxon>
        <taxon>Bacillariophyceae</taxon>
        <taxon>Bacillariophycidae</taxon>
        <taxon>Naviculales</taxon>
        <taxon>Phaeodactylaceae</taxon>
        <taxon>Phaeodactylum</taxon>
    </lineage>
</organism>
<keyword evidence="3 12" id="KW-0808">Transferase</keyword>
<proteinExistence type="inferred from homology"/>
<dbReference type="PANTHER" id="PTHR12998:SF0">
    <property type="entry name" value="TRNA:M(4)X MODIFICATION ENZYME TRM13 HOMOLOG"/>
    <property type="match status" value="1"/>
</dbReference>
<evidence type="ECO:0000256" key="2">
    <source>
        <dbReference type="ARBA" id="ARBA00022603"/>
    </source>
</evidence>
<dbReference type="OrthoDB" id="258806at2759"/>
<evidence type="ECO:0000256" key="3">
    <source>
        <dbReference type="ARBA" id="ARBA00022679"/>
    </source>
</evidence>
<comment type="catalytic activity">
    <reaction evidence="11 12">
        <text>adenosine(4) in tRNA(His) + S-adenosyl-L-methionine = 2'-O-methyladenosine(4) in tRNA(His) + S-adenosyl-L-homocysteine + H(+)</text>
        <dbReference type="Rhea" id="RHEA:43196"/>
        <dbReference type="Rhea" id="RHEA-COMP:10401"/>
        <dbReference type="Rhea" id="RHEA-COMP:10402"/>
        <dbReference type="ChEBI" id="CHEBI:15378"/>
        <dbReference type="ChEBI" id="CHEBI:57856"/>
        <dbReference type="ChEBI" id="CHEBI:59789"/>
        <dbReference type="ChEBI" id="CHEBI:74411"/>
        <dbReference type="ChEBI" id="CHEBI:74477"/>
        <dbReference type="EC" id="2.1.1.225"/>
    </reaction>
</comment>
<evidence type="ECO:0000256" key="7">
    <source>
        <dbReference type="ARBA" id="ARBA00022771"/>
    </source>
</evidence>
<keyword evidence="7 12" id="KW-0863">Zinc-finger</keyword>
<reference evidence="14 15" key="1">
    <citation type="journal article" date="2008" name="Nature">
        <title>The Phaeodactylum genome reveals the evolutionary history of diatom genomes.</title>
        <authorList>
            <person name="Bowler C."/>
            <person name="Allen A.E."/>
            <person name="Badger J.H."/>
            <person name="Grimwood J."/>
            <person name="Jabbari K."/>
            <person name="Kuo A."/>
            <person name="Maheswari U."/>
            <person name="Martens C."/>
            <person name="Maumus F."/>
            <person name="Otillar R.P."/>
            <person name="Rayko E."/>
            <person name="Salamov A."/>
            <person name="Vandepoele K."/>
            <person name="Beszteri B."/>
            <person name="Gruber A."/>
            <person name="Heijde M."/>
            <person name="Katinka M."/>
            <person name="Mock T."/>
            <person name="Valentin K."/>
            <person name="Verret F."/>
            <person name="Berges J.A."/>
            <person name="Brownlee C."/>
            <person name="Cadoret J.P."/>
            <person name="Chiovitti A."/>
            <person name="Choi C.J."/>
            <person name="Coesel S."/>
            <person name="De Martino A."/>
            <person name="Detter J.C."/>
            <person name="Durkin C."/>
            <person name="Falciatore A."/>
            <person name="Fournet J."/>
            <person name="Haruta M."/>
            <person name="Huysman M.J."/>
            <person name="Jenkins B.D."/>
            <person name="Jiroutova K."/>
            <person name="Jorgensen R.E."/>
            <person name="Joubert Y."/>
            <person name="Kaplan A."/>
            <person name="Kroger N."/>
            <person name="Kroth P.G."/>
            <person name="La Roche J."/>
            <person name="Lindquist E."/>
            <person name="Lommer M."/>
            <person name="Martin-Jezequel V."/>
            <person name="Lopez P.J."/>
            <person name="Lucas S."/>
            <person name="Mangogna M."/>
            <person name="McGinnis K."/>
            <person name="Medlin L.K."/>
            <person name="Montsant A."/>
            <person name="Oudot-Le Secq M.P."/>
            <person name="Napoli C."/>
            <person name="Obornik M."/>
            <person name="Parker M.S."/>
            <person name="Petit J.L."/>
            <person name="Porcel B.M."/>
            <person name="Poulsen N."/>
            <person name="Robison M."/>
            <person name="Rychlewski L."/>
            <person name="Rynearson T.A."/>
            <person name="Schmutz J."/>
            <person name="Shapiro H."/>
            <person name="Siaut M."/>
            <person name="Stanley M."/>
            <person name="Sussman M.R."/>
            <person name="Taylor A.R."/>
            <person name="Vardi A."/>
            <person name="von Dassow P."/>
            <person name="Vyverman W."/>
            <person name="Willis A."/>
            <person name="Wyrwicz L.S."/>
            <person name="Rokhsar D.S."/>
            <person name="Weissenbach J."/>
            <person name="Armbrust E.V."/>
            <person name="Green B.R."/>
            <person name="Van de Peer Y."/>
            <person name="Grigoriev I.V."/>
        </authorList>
    </citation>
    <scope>NUCLEOTIDE SEQUENCE [LARGE SCALE GENOMIC DNA]</scope>
    <source>
        <strain evidence="14 15">CCAP 1055/1</strain>
    </source>
</reference>
<dbReference type="GeneID" id="7202584"/>
<evidence type="ECO:0000256" key="9">
    <source>
        <dbReference type="ARBA" id="ARBA00048165"/>
    </source>
</evidence>
<dbReference type="GO" id="GO:0030488">
    <property type="term" value="P:tRNA methylation"/>
    <property type="evidence" value="ECO:0007669"/>
    <property type="project" value="InterPro"/>
</dbReference>
<dbReference type="PROSITE" id="PS51800">
    <property type="entry name" value="ZF_CHHC_U11_48K"/>
    <property type="match status" value="1"/>
</dbReference>
<accession>B7G3H2</accession>
<feature type="domain" description="CHHC U11-48K-type" evidence="13">
    <location>
        <begin position="73"/>
        <end position="100"/>
    </location>
</feature>
<reference evidence="15" key="2">
    <citation type="submission" date="2008-08" db="EMBL/GenBank/DDBJ databases">
        <authorList>
            <consortium name="Diatom Consortium"/>
            <person name="Grigoriev I."/>
            <person name="Grimwood J."/>
            <person name="Kuo A."/>
            <person name="Otillar R.P."/>
            <person name="Salamov A."/>
            <person name="Detter J.C."/>
            <person name="Lindquist E."/>
            <person name="Shapiro H."/>
            <person name="Lucas S."/>
            <person name="Glavina del Rio T."/>
            <person name="Pitluck S."/>
            <person name="Rokhsar D."/>
            <person name="Bowler C."/>
        </authorList>
    </citation>
    <scope>GENOME REANNOTATION</scope>
    <source>
        <strain evidence="15">CCAP 1055/1</strain>
    </source>
</reference>
<comment type="function">
    <text evidence="12">tRNA methylase which 2'-O-methylates cytidine(4) in tRNA(Pro) and tRNA(Gly)(GCC), and adenosine(4) in tRNA(His).</text>
</comment>
<dbReference type="EC" id="2.1.1.225" evidence="12"/>
<dbReference type="KEGG" id="pti:PHATRDRAFT_47468"/>
<comment type="similarity">
    <text evidence="1 12">Belongs to the methyltransferase TRM13 family.</text>
</comment>
<dbReference type="EMBL" id="CM000615">
    <property type="protein sequence ID" value="EEC47003.1"/>
    <property type="molecule type" value="Genomic_DNA"/>
</dbReference>
<keyword evidence="5 12" id="KW-0819">tRNA processing</keyword>
<gene>
    <name evidence="14" type="ORF">PHATRDRAFT_47468</name>
</gene>
<evidence type="ECO:0000256" key="10">
    <source>
        <dbReference type="ARBA" id="ARBA00048635"/>
    </source>
</evidence>